<dbReference type="InterPro" id="IPR039328">
    <property type="entry name" value="WDR89"/>
</dbReference>
<dbReference type="AlphaFoldDB" id="A0A9P8K9M2"/>
<dbReference type="Pfam" id="PF00400">
    <property type="entry name" value="WD40"/>
    <property type="match status" value="3"/>
</dbReference>
<keyword evidence="1 3" id="KW-0853">WD repeat</keyword>
<name>A0A9P8K9M2_AURME</name>
<evidence type="ECO:0000256" key="2">
    <source>
        <dbReference type="ARBA" id="ARBA00022737"/>
    </source>
</evidence>
<proteinExistence type="predicted"/>
<dbReference type="PANTHER" id="PTHR22889">
    <property type="entry name" value="WD REPEAT-CONTAINING PROTEIN 89"/>
    <property type="match status" value="1"/>
</dbReference>
<keyword evidence="2" id="KW-0677">Repeat</keyword>
<dbReference type="SUPFAM" id="SSF50978">
    <property type="entry name" value="WD40 repeat-like"/>
    <property type="match status" value="1"/>
</dbReference>
<organism evidence="5 6">
    <name type="scientific">Aureobasidium melanogenum</name>
    <name type="common">Aureobasidium pullulans var. melanogenum</name>
    <dbReference type="NCBI Taxonomy" id="46634"/>
    <lineage>
        <taxon>Eukaryota</taxon>
        <taxon>Fungi</taxon>
        <taxon>Dikarya</taxon>
        <taxon>Ascomycota</taxon>
        <taxon>Pezizomycotina</taxon>
        <taxon>Dothideomycetes</taxon>
        <taxon>Dothideomycetidae</taxon>
        <taxon>Dothideales</taxon>
        <taxon>Saccotheciaceae</taxon>
        <taxon>Aureobasidium</taxon>
    </lineage>
</organism>
<feature type="repeat" description="WD" evidence="3">
    <location>
        <begin position="58"/>
        <end position="90"/>
    </location>
</feature>
<dbReference type="PANTHER" id="PTHR22889:SF0">
    <property type="entry name" value="WD REPEAT-CONTAINING PROTEIN 89"/>
    <property type="match status" value="1"/>
</dbReference>
<feature type="repeat" description="WD" evidence="3">
    <location>
        <begin position="150"/>
        <end position="183"/>
    </location>
</feature>
<evidence type="ECO:0000256" key="4">
    <source>
        <dbReference type="SAM" id="MobiDB-lite"/>
    </source>
</evidence>
<dbReference type="PROSITE" id="PS50082">
    <property type="entry name" value="WD_REPEATS_2"/>
    <property type="match status" value="2"/>
</dbReference>
<reference evidence="5" key="1">
    <citation type="journal article" date="2021" name="J Fungi (Basel)">
        <title>Virulence traits and population genomics of the black yeast Aureobasidium melanogenum.</title>
        <authorList>
            <person name="Cernosa A."/>
            <person name="Sun X."/>
            <person name="Gostincar C."/>
            <person name="Fang C."/>
            <person name="Gunde-Cimerman N."/>
            <person name="Song Z."/>
        </authorList>
    </citation>
    <scope>NUCLEOTIDE SEQUENCE</scope>
    <source>
        <strain evidence="5">EXF-8016</strain>
    </source>
</reference>
<accession>A0A9P8K9M2</accession>
<dbReference type="SMART" id="SM00320">
    <property type="entry name" value="WD40"/>
    <property type="match status" value="4"/>
</dbReference>
<dbReference type="OrthoDB" id="25131at2759"/>
<evidence type="ECO:0000313" key="6">
    <source>
        <dbReference type="Proteomes" id="UP000767238"/>
    </source>
</evidence>
<protein>
    <submittedName>
        <fullName evidence="5">WD40 repeat-like protein</fullName>
    </submittedName>
</protein>
<feature type="region of interest" description="Disordered" evidence="4">
    <location>
        <begin position="333"/>
        <end position="364"/>
    </location>
</feature>
<feature type="compositionally biased region" description="Basic residues" evidence="4">
    <location>
        <begin position="349"/>
        <end position="364"/>
    </location>
</feature>
<dbReference type="InterPro" id="IPR036322">
    <property type="entry name" value="WD40_repeat_dom_sf"/>
</dbReference>
<dbReference type="InterPro" id="IPR001680">
    <property type="entry name" value="WD40_rpt"/>
</dbReference>
<evidence type="ECO:0000313" key="5">
    <source>
        <dbReference type="EMBL" id="KAH0224805.1"/>
    </source>
</evidence>
<dbReference type="PROSITE" id="PS50294">
    <property type="entry name" value="WD_REPEATS_REGION"/>
    <property type="match status" value="1"/>
</dbReference>
<evidence type="ECO:0000256" key="3">
    <source>
        <dbReference type="PROSITE-ProRule" id="PRU00221"/>
    </source>
</evidence>
<gene>
    <name evidence="5" type="ORF">KCV03_g3413</name>
</gene>
<feature type="non-terminal residue" evidence="5">
    <location>
        <position position="1"/>
    </location>
</feature>
<dbReference type="Proteomes" id="UP000767238">
    <property type="component" value="Unassembled WGS sequence"/>
</dbReference>
<evidence type="ECO:0000256" key="1">
    <source>
        <dbReference type="ARBA" id="ARBA00022574"/>
    </source>
</evidence>
<sequence>MPKMSPATTKQLASSGLSLPSDTYIYSLARLATSCAAISSDDSLRYFDPTNLSLVHTVAKAHEGITCLKATSDGKGLVTAGRDGVVRCWDERAKSAGVKMADPRGAGISALACRDTFVAAGTESTKEGLGDVSVLLWDTRNTSKPLQAYTESHTDTVTQIAFHPTQQNTLLSGSTDGLVSLFDTTISDEDDALVQVLNHYGAVHCAGFLNAEEVYAVSTDEQLSVYTLSKPTDAEDATLPVTAFGDVREQLKSNYVIDIFPNSPSAYIAAGDTSSSRLTLVPLNPSWSFDMTGTMEFPGAHGDEIVRDFLIDNHNQRVITCGEDGQVRLWAQEAQPQAASADAMDVDKKKKRKDKKKKDRFNPY</sequence>
<dbReference type="EMBL" id="JAHFYH010000017">
    <property type="protein sequence ID" value="KAH0224805.1"/>
    <property type="molecule type" value="Genomic_DNA"/>
</dbReference>
<reference evidence="5" key="2">
    <citation type="submission" date="2021-08" db="EMBL/GenBank/DDBJ databases">
        <authorList>
            <person name="Gostincar C."/>
            <person name="Sun X."/>
            <person name="Song Z."/>
            <person name="Gunde-Cimerman N."/>
        </authorList>
    </citation>
    <scope>NUCLEOTIDE SEQUENCE</scope>
    <source>
        <strain evidence="5">EXF-8016</strain>
    </source>
</reference>
<dbReference type="InterPro" id="IPR015943">
    <property type="entry name" value="WD40/YVTN_repeat-like_dom_sf"/>
</dbReference>
<dbReference type="Gene3D" id="2.130.10.10">
    <property type="entry name" value="YVTN repeat-like/Quinoprotein amine dehydrogenase"/>
    <property type="match status" value="2"/>
</dbReference>
<comment type="caution">
    <text evidence="5">The sequence shown here is derived from an EMBL/GenBank/DDBJ whole genome shotgun (WGS) entry which is preliminary data.</text>
</comment>